<dbReference type="SMART" id="SM00267">
    <property type="entry name" value="GGDEF"/>
    <property type="match status" value="1"/>
</dbReference>
<dbReference type="PANTHER" id="PTHR45138:SF24">
    <property type="entry name" value="DIGUANYLATE CYCLASE DGCC-RELATED"/>
    <property type="match status" value="1"/>
</dbReference>
<dbReference type="PROSITE" id="PS50887">
    <property type="entry name" value="GGDEF"/>
    <property type="match status" value="1"/>
</dbReference>
<sequence>MKTTSLDKSINSYEKLTRKNRILLVVVGIALALGVVFGVGWIHSFEIQNKKARVEDVTKAYSEELCRDLQNAIDKSEALEAAIVQSQGDLEDFKLAARMLMTSDVSLIELAPNGVITQSYPEPSQFSPIDLNKNKDALVVLDYAKEKDEPVLYGPLSIPAVGECIAITDPVYLGDGNGAKTFWGYVILTVRVPAVYENTLGALGSLGYDYNLSSTVSPLSSGSVLVSSSLNNGGSLDDPVGHSFTIGDCIWTLSVEPRGGWRFNGSVPFIVLGVLLVAAIESLLYLTLKTRQQEHTLHRLAYQDALTGLLSRGGFMQKLDMQIQQNPEVPVTAAFLDLDDFKVINDVHGHIAGDEALIHMGRFLEESFPADSIIGRTGGDEICVAITNQTPEQCSALIEGVIAKEQEITYRGKTIRFSLSAGYSDYPSQARDRSELIVLADEALYAAKIGGKHEARHYAPFMAHIKRERLGFSAKALASGIPGAFLIYKADPASEEILFANDSLIHLLGCDDFDDFCRYTKLRFQSFIYPEDRAAVEESIWNQIESQQKTEESRQYLEDYVEYRVVTKDGRVIPVIDVGRLIHDEFHGDIFFVFIHERSLIDGVSSGQNTSH</sequence>
<dbReference type="InterPro" id="IPR050469">
    <property type="entry name" value="Diguanylate_Cyclase"/>
</dbReference>
<dbReference type="Pfam" id="PF00990">
    <property type="entry name" value="GGDEF"/>
    <property type="match status" value="1"/>
</dbReference>
<dbReference type="InterPro" id="IPR000014">
    <property type="entry name" value="PAS"/>
</dbReference>
<dbReference type="Pfam" id="PF08447">
    <property type="entry name" value="PAS_3"/>
    <property type="match status" value="1"/>
</dbReference>
<dbReference type="GO" id="GO:1902201">
    <property type="term" value="P:negative regulation of bacterial-type flagellum-dependent cell motility"/>
    <property type="evidence" value="ECO:0007669"/>
    <property type="project" value="TreeGrafter"/>
</dbReference>
<keyword evidence="4" id="KW-1185">Reference proteome</keyword>
<keyword evidence="1" id="KW-0472">Membrane</keyword>
<evidence type="ECO:0000313" key="4">
    <source>
        <dbReference type="Proteomes" id="UP000469325"/>
    </source>
</evidence>
<dbReference type="InterPro" id="IPR006189">
    <property type="entry name" value="CHASE_dom"/>
</dbReference>
<evidence type="ECO:0000313" key="3">
    <source>
        <dbReference type="EMBL" id="MST72489.1"/>
    </source>
</evidence>
<dbReference type="AlphaFoldDB" id="A0A6N7XRD6"/>
<dbReference type="Proteomes" id="UP000469325">
    <property type="component" value="Unassembled WGS sequence"/>
</dbReference>
<dbReference type="InterPro" id="IPR035965">
    <property type="entry name" value="PAS-like_dom_sf"/>
</dbReference>
<dbReference type="CDD" id="cd00130">
    <property type="entry name" value="PAS"/>
    <property type="match status" value="1"/>
</dbReference>
<dbReference type="GO" id="GO:0005886">
    <property type="term" value="C:plasma membrane"/>
    <property type="evidence" value="ECO:0007669"/>
    <property type="project" value="TreeGrafter"/>
</dbReference>
<dbReference type="SUPFAM" id="SSF55073">
    <property type="entry name" value="Nucleotide cyclase"/>
    <property type="match status" value="1"/>
</dbReference>
<dbReference type="CDD" id="cd01949">
    <property type="entry name" value="GGDEF"/>
    <property type="match status" value="1"/>
</dbReference>
<dbReference type="GO" id="GO:0052621">
    <property type="term" value="F:diguanylate cyclase activity"/>
    <property type="evidence" value="ECO:0007669"/>
    <property type="project" value="TreeGrafter"/>
</dbReference>
<dbReference type="InterPro" id="IPR013655">
    <property type="entry name" value="PAS_fold_3"/>
</dbReference>
<dbReference type="Gene3D" id="3.30.450.20">
    <property type="entry name" value="PAS domain"/>
    <property type="match status" value="1"/>
</dbReference>
<comment type="caution">
    <text evidence="3">The sequence shown here is derived from an EMBL/GenBank/DDBJ whole genome shotgun (WGS) entry which is preliminary data.</text>
</comment>
<dbReference type="NCBIfam" id="TIGR00254">
    <property type="entry name" value="GGDEF"/>
    <property type="match status" value="1"/>
</dbReference>
<reference evidence="3 4" key="1">
    <citation type="submission" date="2019-08" db="EMBL/GenBank/DDBJ databases">
        <title>In-depth cultivation of the pig gut microbiome towards novel bacterial diversity and tailored functional studies.</title>
        <authorList>
            <person name="Wylensek D."/>
            <person name="Hitch T.C.A."/>
            <person name="Clavel T."/>
        </authorList>
    </citation>
    <scope>NUCLEOTIDE SEQUENCE [LARGE SCALE GENOMIC DNA]</scope>
    <source>
        <strain evidence="3 4">CA-Schmier-601-WT-1</strain>
    </source>
</reference>
<keyword evidence="1" id="KW-0812">Transmembrane</keyword>
<evidence type="ECO:0000256" key="1">
    <source>
        <dbReference type="SAM" id="Phobius"/>
    </source>
</evidence>
<dbReference type="GO" id="GO:0043709">
    <property type="term" value="P:cell adhesion involved in single-species biofilm formation"/>
    <property type="evidence" value="ECO:0007669"/>
    <property type="project" value="TreeGrafter"/>
</dbReference>
<evidence type="ECO:0000259" key="2">
    <source>
        <dbReference type="PROSITE" id="PS50887"/>
    </source>
</evidence>
<proteinExistence type="predicted"/>
<dbReference type="Gene3D" id="3.30.70.270">
    <property type="match status" value="1"/>
</dbReference>
<dbReference type="InterPro" id="IPR029787">
    <property type="entry name" value="Nucleotide_cyclase"/>
</dbReference>
<accession>A0A6N7XRD6</accession>
<dbReference type="SUPFAM" id="SSF55785">
    <property type="entry name" value="PYP-like sensor domain (PAS domain)"/>
    <property type="match status" value="1"/>
</dbReference>
<dbReference type="EMBL" id="VUNC01000003">
    <property type="protein sequence ID" value="MST72489.1"/>
    <property type="molecule type" value="Genomic_DNA"/>
</dbReference>
<feature type="domain" description="GGDEF" evidence="2">
    <location>
        <begin position="329"/>
        <end position="460"/>
    </location>
</feature>
<keyword evidence="1" id="KW-1133">Transmembrane helix</keyword>
<gene>
    <name evidence="3" type="ORF">FYJ68_05130</name>
</gene>
<organism evidence="3 4">
    <name type="scientific">Olsenella porci</name>
    <dbReference type="NCBI Taxonomy" id="2652279"/>
    <lineage>
        <taxon>Bacteria</taxon>
        <taxon>Bacillati</taxon>
        <taxon>Actinomycetota</taxon>
        <taxon>Coriobacteriia</taxon>
        <taxon>Coriobacteriales</taxon>
        <taxon>Atopobiaceae</taxon>
        <taxon>Olsenella</taxon>
    </lineage>
</organism>
<name>A0A6N7XRD6_9ACTN</name>
<feature type="transmembrane region" description="Helical" evidence="1">
    <location>
        <begin position="21"/>
        <end position="42"/>
    </location>
</feature>
<dbReference type="SMART" id="SM01079">
    <property type="entry name" value="CHASE"/>
    <property type="match status" value="1"/>
</dbReference>
<dbReference type="InterPro" id="IPR000160">
    <property type="entry name" value="GGDEF_dom"/>
</dbReference>
<protein>
    <submittedName>
        <fullName evidence="3">Diguanylate cyclase</fullName>
    </submittedName>
</protein>
<dbReference type="InterPro" id="IPR043128">
    <property type="entry name" value="Rev_trsase/Diguanyl_cyclase"/>
</dbReference>
<dbReference type="PANTHER" id="PTHR45138">
    <property type="entry name" value="REGULATORY COMPONENTS OF SENSORY TRANSDUCTION SYSTEM"/>
    <property type="match status" value="1"/>
</dbReference>